<dbReference type="InterPro" id="IPR038056">
    <property type="entry name" value="YjbR-like_sf"/>
</dbReference>
<dbReference type="InterPro" id="IPR007351">
    <property type="entry name" value="YjbR"/>
</dbReference>
<sequence length="119" mass="13774">MNIEDLRMYCVSKAHVTESFPFDQSTLVFKVADKMFALAGLERIPHAVNLKCNPDLAIELREKYPFVTGAYHMNKKHWNTIELSSGLTTDEIKKWIDHSYDLVVKSLTKKKQKELGFIK</sequence>
<dbReference type="RefSeq" id="WP_068827222.1">
    <property type="nucleotide sequence ID" value="NZ_CP014224.1"/>
</dbReference>
<keyword evidence="2" id="KW-1185">Reference proteome</keyword>
<evidence type="ECO:0000313" key="2">
    <source>
        <dbReference type="Proteomes" id="UP000092967"/>
    </source>
</evidence>
<accession>A0A1B1Y7P6</accession>
<dbReference type="InterPro" id="IPR058532">
    <property type="entry name" value="YjbR/MT2646/Rv2570-like"/>
</dbReference>
<evidence type="ECO:0000313" key="1">
    <source>
        <dbReference type="EMBL" id="ANW96759.1"/>
    </source>
</evidence>
<protein>
    <submittedName>
        <fullName evidence="1">MmcQ-like protein</fullName>
    </submittedName>
</protein>
<proteinExistence type="predicted"/>
<dbReference type="EMBL" id="CP014224">
    <property type="protein sequence ID" value="ANW96759.1"/>
    <property type="molecule type" value="Genomic_DNA"/>
</dbReference>
<dbReference type="SUPFAM" id="SSF142906">
    <property type="entry name" value="YjbR-like"/>
    <property type="match status" value="1"/>
</dbReference>
<dbReference type="OrthoDB" id="9789813at2"/>
<gene>
    <name evidence="1" type="ORF">AXE80_10940</name>
</gene>
<dbReference type="Gene3D" id="3.90.1150.30">
    <property type="match status" value="1"/>
</dbReference>
<dbReference type="Pfam" id="PF04237">
    <property type="entry name" value="YjbR"/>
    <property type="match status" value="1"/>
</dbReference>
<name>A0A1B1Y7P6_9FLAO</name>
<reference evidence="1 2" key="1">
    <citation type="submission" date="2016-02" db="EMBL/GenBank/DDBJ databases">
        <authorList>
            <person name="Wen L."/>
            <person name="He K."/>
            <person name="Yang H."/>
        </authorList>
    </citation>
    <scope>NUCLEOTIDE SEQUENCE [LARGE SCALE GENOMIC DNA]</scope>
    <source>
        <strain evidence="1 2">CZ1127</strain>
    </source>
</reference>
<dbReference type="Proteomes" id="UP000092967">
    <property type="component" value="Chromosome"/>
</dbReference>
<dbReference type="STRING" id="1790137.AXE80_10940"/>
<dbReference type="PANTHER" id="PTHR35145">
    <property type="entry name" value="CYTOPLASMIC PROTEIN-RELATED"/>
    <property type="match status" value="1"/>
</dbReference>
<organism evidence="1 2">
    <name type="scientific">Wenyingzhuangia fucanilytica</name>
    <dbReference type="NCBI Taxonomy" id="1790137"/>
    <lineage>
        <taxon>Bacteria</taxon>
        <taxon>Pseudomonadati</taxon>
        <taxon>Bacteroidota</taxon>
        <taxon>Flavobacteriia</taxon>
        <taxon>Flavobacteriales</taxon>
        <taxon>Flavobacteriaceae</taxon>
        <taxon>Wenyingzhuangia</taxon>
    </lineage>
</organism>
<dbReference type="KEGG" id="wfu:AXE80_10940"/>
<dbReference type="AlphaFoldDB" id="A0A1B1Y7P6"/>
<dbReference type="PANTHER" id="PTHR35145:SF1">
    <property type="entry name" value="CYTOPLASMIC PROTEIN"/>
    <property type="match status" value="1"/>
</dbReference>